<keyword evidence="1" id="KW-0812">Transmembrane</keyword>
<name>A0A0M4T8T0_9GAMM</name>
<dbReference type="STRING" id="45610.AOC03_10020"/>
<reference evidence="2 3" key="1">
    <citation type="submission" date="2015-09" db="EMBL/GenBank/DDBJ databases">
        <title>Complete genome of Psychrobacter urativorans R10.10B.</title>
        <authorList>
            <person name="See-Too W.S."/>
            <person name="Chan K.G."/>
        </authorList>
    </citation>
    <scope>NUCLEOTIDE SEQUENCE [LARGE SCALE GENOMIC DNA]</scope>
    <source>
        <strain evidence="2 3">R10.10B</strain>
    </source>
</reference>
<evidence type="ECO:0000313" key="2">
    <source>
        <dbReference type="EMBL" id="ALF60334.1"/>
    </source>
</evidence>
<protein>
    <submittedName>
        <fullName evidence="2">Uncharacterized protein</fullName>
    </submittedName>
</protein>
<dbReference type="EMBL" id="CP012678">
    <property type="protein sequence ID" value="ALF60334.1"/>
    <property type="molecule type" value="Genomic_DNA"/>
</dbReference>
<dbReference type="RefSeq" id="WP_062535627.1">
    <property type="nucleotide sequence ID" value="NZ_CP012678.1"/>
</dbReference>
<feature type="transmembrane region" description="Helical" evidence="1">
    <location>
        <begin position="12"/>
        <end position="32"/>
    </location>
</feature>
<accession>A0A0M4T8T0</accession>
<feature type="transmembrane region" description="Helical" evidence="1">
    <location>
        <begin position="110"/>
        <end position="130"/>
    </location>
</feature>
<keyword evidence="3" id="KW-1185">Reference proteome</keyword>
<feature type="transmembrane region" description="Helical" evidence="1">
    <location>
        <begin position="79"/>
        <end position="98"/>
    </location>
</feature>
<dbReference type="AlphaFoldDB" id="A0A0M4T8T0"/>
<gene>
    <name evidence="2" type="ORF">AOC03_10020</name>
</gene>
<keyword evidence="1" id="KW-1133">Transmembrane helix</keyword>
<evidence type="ECO:0000256" key="1">
    <source>
        <dbReference type="SAM" id="Phobius"/>
    </source>
</evidence>
<dbReference type="Proteomes" id="UP000059847">
    <property type="component" value="Chromosome"/>
</dbReference>
<keyword evidence="1" id="KW-0472">Membrane</keyword>
<organism evidence="2 3">
    <name type="scientific">Psychrobacter urativorans</name>
    <dbReference type="NCBI Taxonomy" id="45610"/>
    <lineage>
        <taxon>Bacteria</taxon>
        <taxon>Pseudomonadati</taxon>
        <taxon>Pseudomonadota</taxon>
        <taxon>Gammaproteobacteria</taxon>
        <taxon>Moraxellales</taxon>
        <taxon>Moraxellaceae</taxon>
        <taxon>Psychrobacter</taxon>
    </lineage>
</organism>
<sequence length="154" mass="16565">MKKPTTKKVWLLRIGCALGWLVAVIVWMLLTISHANADAAFSSALPFLTPSMLVATIIGAVGSFLAFGEDKKFPPSATSLGHILLGFGAGLFFTRGSLELMGYIDSSDDVVLLVSFLWAGIGYFFLRLVVAVVKSEKMVEVLPDWAAKLLGVSK</sequence>
<proteinExistence type="predicted"/>
<feature type="transmembrane region" description="Helical" evidence="1">
    <location>
        <begin position="44"/>
        <end position="67"/>
    </location>
</feature>
<evidence type="ECO:0000313" key="3">
    <source>
        <dbReference type="Proteomes" id="UP000059847"/>
    </source>
</evidence>
<dbReference type="KEGG" id="pur:AOC03_10020"/>
<dbReference type="OrthoDB" id="6717622at2"/>